<feature type="domain" description="Peripheral subunit-binding (PSBD)" evidence="8">
    <location>
        <begin position="116"/>
        <end position="153"/>
    </location>
</feature>
<dbReference type="InterPro" id="IPR003016">
    <property type="entry name" value="2-oxoA_DH_lipoyl-BS"/>
</dbReference>
<dbReference type="PROSITE" id="PS51826">
    <property type="entry name" value="PSBD"/>
    <property type="match status" value="1"/>
</dbReference>
<protein>
    <recommendedName>
        <fullName evidence="10">Dihydrolipoamide acetyltransferase component of pyruvate dehydrogenase complex</fullName>
    </recommendedName>
</protein>
<dbReference type="EMBL" id="UINC01025376">
    <property type="protein sequence ID" value="SVB00847.1"/>
    <property type="molecule type" value="Genomic_DNA"/>
</dbReference>
<feature type="domain" description="Lipoyl-binding" evidence="7">
    <location>
        <begin position="2"/>
        <end position="77"/>
    </location>
</feature>
<dbReference type="Gene3D" id="3.30.559.10">
    <property type="entry name" value="Chloramphenicol acetyltransferase-like domain"/>
    <property type="match status" value="1"/>
</dbReference>
<evidence type="ECO:0008006" key="10">
    <source>
        <dbReference type="Google" id="ProtNLM"/>
    </source>
</evidence>
<evidence type="ECO:0000256" key="3">
    <source>
        <dbReference type="ARBA" id="ARBA00022679"/>
    </source>
</evidence>
<dbReference type="SUPFAM" id="SSF51230">
    <property type="entry name" value="Single hybrid motif"/>
    <property type="match status" value="1"/>
</dbReference>
<dbReference type="Gene3D" id="4.10.320.10">
    <property type="entry name" value="E3-binding domain"/>
    <property type="match status" value="1"/>
</dbReference>
<comment type="cofactor">
    <cofactor evidence="1">
        <name>(R)-lipoate</name>
        <dbReference type="ChEBI" id="CHEBI:83088"/>
    </cofactor>
</comment>
<evidence type="ECO:0000256" key="6">
    <source>
        <dbReference type="SAM" id="MobiDB-lite"/>
    </source>
</evidence>
<evidence type="ECO:0000313" key="9">
    <source>
        <dbReference type="EMBL" id="SVB00847.1"/>
    </source>
</evidence>
<evidence type="ECO:0000259" key="8">
    <source>
        <dbReference type="PROSITE" id="PS51826"/>
    </source>
</evidence>
<dbReference type="PROSITE" id="PS50968">
    <property type="entry name" value="BIOTINYL_LIPOYL"/>
    <property type="match status" value="1"/>
</dbReference>
<gene>
    <name evidence="9" type="ORF">METZ01_LOCUS153701</name>
</gene>
<dbReference type="SUPFAM" id="SSF52777">
    <property type="entry name" value="CoA-dependent acyltransferases"/>
    <property type="match status" value="1"/>
</dbReference>
<feature type="non-terminal residue" evidence="9">
    <location>
        <position position="398"/>
    </location>
</feature>
<dbReference type="InterPro" id="IPR001078">
    <property type="entry name" value="2-oxoacid_DH_actylTfrase"/>
</dbReference>
<organism evidence="9">
    <name type="scientific">marine metagenome</name>
    <dbReference type="NCBI Taxonomy" id="408172"/>
    <lineage>
        <taxon>unclassified sequences</taxon>
        <taxon>metagenomes</taxon>
        <taxon>ecological metagenomes</taxon>
    </lineage>
</organism>
<evidence type="ECO:0000256" key="2">
    <source>
        <dbReference type="ARBA" id="ARBA00007317"/>
    </source>
</evidence>
<comment type="similarity">
    <text evidence="2">Belongs to the 2-oxoacid dehydrogenase family.</text>
</comment>
<dbReference type="InterPro" id="IPR050743">
    <property type="entry name" value="2-oxoacid_DH_E2_comp"/>
</dbReference>
<dbReference type="GO" id="GO:0031405">
    <property type="term" value="F:lipoic acid binding"/>
    <property type="evidence" value="ECO:0007669"/>
    <property type="project" value="TreeGrafter"/>
</dbReference>
<evidence type="ECO:0000256" key="1">
    <source>
        <dbReference type="ARBA" id="ARBA00001938"/>
    </source>
</evidence>
<dbReference type="PANTHER" id="PTHR43178">
    <property type="entry name" value="DIHYDROLIPOAMIDE ACETYLTRANSFERASE COMPONENT OF PYRUVATE DEHYDROGENASE COMPLEX"/>
    <property type="match status" value="1"/>
</dbReference>
<dbReference type="InterPro" id="IPR036625">
    <property type="entry name" value="E3-bd_dom_sf"/>
</dbReference>
<dbReference type="AlphaFoldDB" id="A0A382AIL7"/>
<dbReference type="Pfam" id="PF00198">
    <property type="entry name" value="2-oxoacid_dh"/>
    <property type="match status" value="1"/>
</dbReference>
<dbReference type="SUPFAM" id="SSF47005">
    <property type="entry name" value="Peripheral subunit-binding domain of 2-oxo acid dehydrogenase complex"/>
    <property type="match status" value="1"/>
</dbReference>
<dbReference type="InterPro" id="IPR011053">
    <property type="entry name" value="Single_hybrid_motif"/>
</dbReference>
<evidence type="ECO:0000259" key="7">
    <source>
        <dbReference type="PROSITE" id="PS50968"/>
    </source>
</evidence>
<dbReference type="GO" id="GO:0005737">
    <property type="term" value="C:cytoplasm"/>
    <property type="evidence" value="ECO:0007669"/>
    <property type="project" value="TreeGrafter"/>
</dbReference>
<keyword evidence="3" id="KW-0808">Transferase</keyword>
<dbReference type="InterPro" id="IPR000089">
    <property type="entry name" value="Biotin_lipoyl"/>
</dbReference>
<name>A0A382AIL7_9ZZZZ</name>
<dbReference type="InterPro" id="IPR004167">
    <property type="entry name" value="PSBD"/>
</dbReference>
<dbReference type="Pfam" id="PF00364">
    <property type="entry name" value="Biotin_lipoyl"/>
    <property type="match status" value="1"/>
</dbReference>
<dbReference type="PANTHER" id="PTHR43178:SF5">
    <property type="entry name" value="LIPOAMIDE ACYLTRANSFERASE COMPONENT OF BRANCHED-CHAIN ALPHA-KETO ACID DEHYDROGENASE COMPLEX, MITOCHONDRIAL"/>
    <property type="match status" value="1"/>
</dbReference>
<feature type="region of interest" description="Disordered" evidence="6">
    <location>
        <begin position="83"/>
        <end position="113"/>
    </location>
</feature>
<keyword evidence="4" id="KW-0450">Lipoyl</keyword>
<accession>A0A382AIL7</accession>
<dbReference type="PROSITE" id="PS00189">
    <property type="entry name" value="LIPOYL"/>
    <property type="match status" value="1"/>
</dbReference>
<dbReference type="InterPro" id="IPR023213">
    <property type="entry name" value="CAT-like_dom_sf"/>
</dbReference>
<reference evidence="9" key="1">
    <citation type="submission" date="2018-05" db="EMBL/GenBank/DDBJ databases">
        <authorList>
            <person name="Lanie J.A."/>
            <person name="Ng W.-L."/>
            <person name="Kazmierczak K.M."/>
            <person name="Andrzejewski T.M."/>
            <person name="Davidsen T.M."/>
            <person name="Wayne K.J."/>
            <person name="Tettelin H."/>
            <person name="Glass J.I."/>
            <person name="Rusch D."/>
            <person name="Podicherti R."/>
            <person name="Tsui H.-C.T."/>
            <person name="Winkler M.E."/>
        </authorList>
    </citation>
    <scope>NUCLEOTIDE SEQUENCE</scope>
</reference>
<keyword evidence="5" id="KW-0012">Acyltransferase</keyword>
<dbReference type="Pfam" id="PF02817">
    <property type="entry name" value="E3_binding"/>
    <property type="match status" value="1"/>
</dbReference>
<sequence length="398" mass="43362">MPTNVMMPQLGESIVEGKIVRWNKDVGDRVDRDEPLFEVSTDKVDAEIPSPVGCVVTEVRVGVGETVEVDSIVAVIGTEDEQYATNHENSDPPSSSQNIATEGNENLASSENRTSVFSPLVRKLAEEHGVNLSAVTGTGRGGRVTKKDVLHHTEARAQLVTGNPLPGSRTEPLSRMRQSIAEHMVFSRRTSAHVHTVFDVDFTAIDIFRRKYRENYAKEGAKLTYLSFIVRSVALAIEAVPMINVQLTNNGTEILYPPSVNLGIAVATKEDAVGHDDGGLIVPVIKDAPNKNILELSRSIEDLATRARDKRLVADDVQHGTFTITNPGAFGSIFGLPIIHQPQVAILCVGAIEMRPVVVDDDGTIEARVRSYLTLGFDHRLIDGAIADRFMAKVKSNL</sequence>
<dbReference type="CDD" id="cd06849">
    <property type="entry name" value="lipoyl_domain"/>
    <property type="match status" value="1"/>
</dbReference>
<dbReference type="GO" id="GO:0016407">
    <property type="term" value="F:acetyltransferase activity"/>
    <property type="evidence" value="ECO:0007669"/>
    <property type="project" value="TreeGrafter"/>
</dbReference>
<proteinExistence type="inferred from homology"/>
<evidence type="ECO:0000256" key="5">
    <source>
        <dbReference type="ARBA" id="ARBA00023315"/>
    </source>
</evidence>
<dbReference type="Gene3D" id="2.40.50.100">
    <property type="match status" value="1"/>
</dbReference>
<evidence type="ECO:0000256" key="4">
    <source>
        <dbReference type="ARBA" id="ARBA00022823"/>
    </source>
</evidence>